<dbReference type="HOGENOM" id="CLU_076022_1_0_6"/>
<accession>A0A0H3FPV4</accession>
<evidence type="ECO:0000313" key="1">
    <source>
        <dbReference type="EMBL" id="AEG97628.1"/>
    </source>
</evidence>
<sequence>MYKKTCLALAVLALGGCRIVSQQELADLKSPPNPHMANIDKTWQQSIVPQVVANARPAAELMSALKAQKDIDSACKALGYRAQDENPCIFYVKVVGAVSKLDSASRSGKMTLADGSIGNVVVQIGPTLRGTLLRDGYRDASYQDFNDQVLFGEYSKNINSQAVKMIQAANLKTGDNVEVYGVFSAWDIPQTIPEITPAKIVHPGGQ</sequence>
<organism evidence="1 2">
    <name type="scientific">Klebsiella aerogenes (strain ATCC 13048 / DSM 30053 / CCUG 1429 / JCM 1235 / KCTC 2190 / NBRC 13534 / NCIMB 10102 / NCTC 10006 / CDC 819-56)</name>
    <name type="common">Enterobacter aerogenes</name>
    <dbReference type="NCBI Taxonomy" id="1028307"/>
    <lineage>
        <taxon>Bacteria</taxon>
        <taxon>Pseudomonadati</taxon>
        <taxon>Pseudomonadota</taxon>
        <taxon>Gammaproteobacteria</taxon>
        <taxon>Enterobacterales</taxon>
        <taxon>Enterobacteriaceae</taxon>
        <taxon>Klebsiella/Raoultella group</taxon>
        <taxon>Klebsiella</taxon>
    </lineage>
</organism>
<keyword evidence="2" id="KW-1185">Reference proteome</keyword>
<dbReference type="Proteomes" id="UP000008881">
    <property type="component" value="Chromosome"/>
</dbReference>
<dbReference type="KEGG" id="eae:EAE_13570"/>
<dbReference type="SUPFAM" id="SSF141318">
    <property type="entry name" value="TM0957-like"/>
    <property type="match status" value="1"/>
</dbReference>
<name>A0A0H3FPV4_KLEAK</name>
<evidence type="ECO:0000313" key="2">
    <source>
        <dbReference type="Proteomes" id="UP000008881"/>
    </source>
</evidence>
<dbReference type="InterPro" id="IPR014582">
    <property type="entry name" value="UCP033535_lipo"/>
</dbReference>
<keyword evidence="1" id="KW-0449">Lipoprotein</keyword>
<dbReference type="InterPro" id="IPR036215">
    <property type="entry name" value="TM0957-like_sf"/>
</dbReference>
<gene>
    <name evidence="1" type="ordered locus">EAE_13570</name>
</gene>
<dbReference type="OrthoDB" id="6631333at2"/>
<dbReference type="AlphaFoldDB" id="A0A0H3FPV4"/>
<protein>
    <submittedName>
        <fullName evidence="1">Periplasmic lipoprotein</fullName>
    </submittedName>
</protein>
<reference evidence="1 2" key="1">
    <citation type="journal article" date="2012" name="J. Bacteriol.">
        <title>Complete genome sequence of Enterobacter aerogenes KCTC 2190.</title>
        <authorList>
            <person name="Shin S.H."/>
            <person name="Kim S."/>
            <person name="Kim J.Y."/>
            <person name="Lee S."/>
            <person name="Um Y."/>
            <person name="Oh M.K."/>
            <person name="Kim Y.R."/>
            <person name="Lee J."/>
            <person name="Yang K.S."/>
        </authorList>
    </citation>
    <scope>NUCLEOTIDE SEQUENCE [LARGE SCALE GENOMIC DNA]</scope>
    <source>
        <strain evidence="1 2">KCTC 2190</strain>
    </source>
</reference>
<proteinExistence type="predicted"/>
<dbReference type="GeneID" id="93310892"/>
<dbReference type="PATRIC" id="fig|1028307.3.peg.2711"/>
<dbReference type="EMBL" id="CP002824">
    <property type="protein sequence ID" value="AEG97628.1"/>
    <property type="molecule type" value="Genomic_DNA"/>
</dbReference>
<dbReference type="PROSITE" id="PS51257">
    <property type="entry name" value="PROKAR_LIPOPROTEIN"/>
    <property type="match status" value="1"/>
</dbReference>
<dbReference type="eggNOG" id="COG5618">
    <property type="taxonomic scope" value="Bacteria"/>
</dbReference>
<dbReference type="RefSeq" id="WP_015704700.1">
    <property type="nucleotide sequence ID" value="NC_015663.1"/>
</dbReference>
<dbReference type="Pfam" id="PF10054">
    <property type="entry name" value="DUF2291"/>
    <property type="match status" value="1"/>
</dbReference>